<keyword evidence="1" id="KW-0812">Transmembrane</keyword>
<keyword evidence="3" id="KW-1185">Reference proteome</keyword>
<feature type="transmembrane region" description="Helical" evidence="1">
    <location>
        <begin position="6"/>
        <end position="23"/>
    </location>
</feature>
<name>A0A0D0INX0_9MICO</name>
<keyword evidence="1" id="KW-1133">Transmembrane helix</keyword>
<feature type="transmembrane region" description="Helical" evidence="1">
    <location>
        <begin position="35"/>
        <end position="59"/>
    </location>
</feature>
<keyword evidence="1" id="KW-0472">Membrane</keyword>
<sequence>MPPLFSIALIATAVALFATRLTLRAVPLGSRERAFTYVDLALVTIGTLGLVLHCGAMFYRSTLAAVPGSAGYITAVNQMGTASIVLYIVPAAVVLIGLRRQQPVVVTLLGLSFIAVGVTMYNHGPLNTHLTAIFISGVVLAATLALFASRPNTAKAGREATRSVRRQ</sequence>
<dbReference type="EMBL" id="JXSQ01000055">
    <property type="protein sequence ID" value="KIP51248.1"/>
    <property type="molecule type" value="Genomic_DNA"/>
</dbReference>
<dbReference type="AlphaFoldDB" id="A0A0D0INX0"/>
<feature type="transmembrane region" description="Helical" evidence="1">
    <location>
        <begin position="130"/>
        <end position="148"/>
    </location>
</feature>
<evidence type="ECO:0000256" key="1">
    <source>
        <dbReference type="SAM" id="Phobius"/>
    </source>
</evidence>
<dbReference type="OrthoDB" id="4946179at2"/>
<feature type="transmembrane region" description="Helical" evidence="1">
    <location>
        <begin position="105"/>
        <end position="124"/>
    </location>
</feature>
<feature type="transmembrane region" description="Helical" evidence="1">
    <location>
        <begin position="79"/>
        <end position="98"/>
    </location>
</feature>
<dbReference type="Proteomes" id="UP000032120">
    <property type="component" value="Unassembled WGS sequence"/>
</dbReference>
<evidence type="ECO:0000313" key="2">
    <source>
        <dbReference type="EMBL" id="KIP51248.1"/>
    </source>
</evidence>
<gene>
    <name evidence="2" type="ORF">SD72_16560</name>
</gene>
<comment type="caution">
    <text evidence="2">The sequence shown here is derived from an EMBL/GenBank/DDBJ whole genome shotgun (WGS) entry which is preliminary data.</text>
</comment>
<reference evidence="2 3" key="1">
    <citation type="submission" date="2015-01" db="EMBL/GenBank/DDBJ databases">
        <title>Draft genome sequence of Leucobacter komagatae strain VKM ST2845.</title>
        <authorList>
            <person name="Karlyshev A.V."/>
            <person name="Kudryashova E.B."/>
        </authorList>
    </citation>
    <scope>NUCLEOTIDE SEQUENCE [LARGE SCALE GENOMIC DNA]</scope>
    <source>
        <strain evidence="2 3">VKM ST2845</strain>
    </source>
</reference>
<evidence type="ECO:0000313" key="3">
    <source>
        <dbReference type="Proteomes" id="UP000032120"/>
    </source>
</evidence>
<accession>A0A0D0INX0</accession>
<dbReference type="RefSeq" id="WP_042545573.1">
    <property type="nucleotide sequence ID" value="NZ_JXSQ01000055.1"/>
</dbReference>
<protein>
    <submittedName>
        <fullName evidence="2">Uncharacterized protein</fullName>
    </submittedName>
</protein>
<proteinExistence type="predicted"/>
<organism evidence="2 3">
    <name type="scientific">Leucobacter komagatae</name>
    <dbReference type="NCBI Taxonomy" id="55969"/>
    <lineage>
        <taxon>Bacteria</taxon>
        <taxon>Bacillati</taxon>
        <taxon>Actinomycetota</taxon>
        <taxon>Actinomycetes</taxon>
        <taxon>Micrococcales</taxon>
        <taxon>Microbacteriaceae</taxon>
        <taxon>Leucobacter</taxon>
    </lineage>
</organism>